<dbReference type="SUPFAM" id="SSF63520">
    <property type="entry name" value="PTS-regulatory domain, PRD"/>
    <property type="match status" value="1"/>
</dbReference>
<feature type="domain" description="PRD" evidence="1">
    <location>
        <begin position="15"/>
        <end position="120"/>
    </location>
</feature>
<dbReference type="KEGG" id="scc:Spico_1517"/>
<accession>F4GIV2</accession>
<dbReference type="RefSeq" id="WP_013740114.1">
    <property type="nucleotide sequence ID" value="NC_015436.1"/>
</dbReference>
<reference evidence="2 3" key="2">
    <citation type="journal article" date="2012" name="Stand. Genomic Sci.">
        <title>Complete genome sequence of the termite hindgut bacterium Spirochaeta coccoides type strain (SPN1(T)), reclassification in the genus Sphaerochaeta as Sphaerochaeta coccoides comb. nov. and emendations of the family Spirochaetaceae and the genus Sphaerochaeta.</title>
        <authorList>
            <person name="Abt B."/>
            <person name="Han C."/>
            <person name="Scheuner C."/>
            <person name="Lu M."/>
            <person name="Lapidus A."/>
            <person name="Nolan M."/>
            <person name="Lucas S."/>
            <person name="Hammon N."/>
            <person name="Deshpande S."/>
            <person name="Cheng J.F."/>
            <person name="Tapia R."/>
            <person name="Goodwin L.A."/>
            <person name="Pitluck S."/>
            <person name="Liolios K."/>
            <person name="Pagani I."/>
            <person name="Ivanova N."/>
            <person name="Mavromatis K."/>
            <person name="Mikhailova N."/>
            <person name="Huntemann M."/>
            <person name="Pati A."/>
            <person name="Chen A."/>
            <person name="Palaniappan K."/>
            <person name="Land M."/>
            <person name="Hauser L."/>
            <person name="Brambilla E.M."/>
            <person name="Rohde M."/>
            <person name="Spring S."/>
            <person name="Gronow S."/>
            <person name="Goker M."/>
            <person name="Woyke T."/>
            <person name="Bristow J."/>
            <person name="Eisen J.A."/>
            <person name="Markowitz V."/>
            <person name="Hugenholtz P."/>
            <person name="Kyrpides N.C."/>
            <person name="Klenk H.P."/>
            <person name="Detter J.C."/>
        </authorList>
    </citation>
    <scope>NUCLEOTIDE SEQUENCE [LARGE SCALE GENOMIC DNA]</scope>
    <source>
        <strain evidence="3">ATCC BAA-1237 / DSM 17374 / SPN1</strain>
    </source>
</reference>
<dbReference type="Gene3D" id="1.10.1790.10">
    <property type="entry name" value="PRD domain"/>
    <property type="match status" value="1"/>
</dbReference>
<evidence type="ECO:0000313" key="3">
    <source>
        <dbReference type="Proteomes" id="UP000007939"/>
    </source>
</evidence>
<organism evidence="2 3">
    <name type="scientific">Parasphaerochaeta coccoides (strain ATCC BAA-1237 / DSM 17374 / SPN1)</name>
    <name type="common">Sphaerochaeta coccoides</name>
    <dbReference type="NCBI Taxonomy" id="760011"/>
    <lineage>
        <taxon>Bacteria</taxon>
        <taxon>Pseudomonadati</taxon>
        <taxon>Spirochaetota</taxon>
        <taxon>Spirochaetia</taxon>
        <taxon>Spirochaetales</taxon>
        <taxon>Sphaerochaetaceae</taxon>
        <taxon>Parasphaerochaeta</taxon>
    </lineage>
</organism>
<dbReference type="InterPro" id="IPR011608">
    <property type="entry name" value="PRD"/>
</dbReference>
<dbReference type="STRING" id="760011.Spico_1517"/>
<proteinExistence type="predicted"/>
<protein>
    <submittedName>
        <fullName evidence="2">PRD domain protein</fullName>
    </submittedName>
</protein>
<dbReference type="eggNOG" id="COG3711">
    <property type="taxonomic scope" value="Bacteria"/>
</dbReference>
<dbReference type="PROSITE" id="PS51372">
    <property type="entry name" value="PRD_2"/>
    <property type="match status" value="1"/>
</dbReference>
<dbReference type="AlphaFoldDB" id="F4GIV2"/>
<dbReference type="Proteomes" id="UP000007939">
    <property type="component" value="Chromosome"/>
</dbReference>
<evidence type="ECO:0000259" key="1">
    <source>
        <dbReference type="PROSITE" id="PS51372"/>
    </source>
</evidence>
<evidence type="ECO:0000313" key="2">
    <source>
        <dbReference type="EMBL" id="AEC02720.1"/>
    </source>
</evidence>
<dbReference type="HOGENOM" id="CLU_146117_1_0_12"/>
<gene>
    <name evidence="2" type="ordered locus">Spico_1517</name>
</gene>
<dbReference type="GO" id="GO:0006355">
    <property type="term" value="P:regulation of DNA-templated transcription"/>
    <property type="evidence" value="ECO:0007669"/>
    <property type="project" value="InterPro"/>
</dbReference>
<dbReference type="InterPro" id="IPR036634">
    <property type="entry name" value="PRD_sf"/>
</dbReference>
<reference evidence="3" key="1">
    <citation type="submission" date="2011-04" db="EMBL/GenBank/DDBJ databases">
        <title>The complete genome of Spirochaeta coccoides DSM 17374.</title>
        <authorList>
            <person name="Lucas S."/>
            <person name="Copeland A."/>
            <person name="Lapidus A."/>
            <person name="Bruce D."/>
            <person name="Goodwin L."/>
            <person name="Pitluck S."/>
            <person name="Peters L."/>
            <person name="Kyrpides N."/>
            <person name="Mavromatis K."/>
            <person name="Pagani I."/>
            <person name="Ivanova N."/>
            <person name="Ovchinnikova G."/>
            <person name="Lu M."/>
            <person name="Detter J.C."/>
            <person name="Tapia R."/>
            <person name="Han C."/>
            <person name="Land M."/>
            <person name="Hauser L."/>
            <person name="Markowitz V."/>
            <person name="Cheng J.-F."/>
            <person name="Hugenholtz P."/>
            <person name="Woyke T."/>
            <person name="Wu D."/>
            <person name="Spring S."/>
            <person name="Schroeder M."/>
            <person name="Brambilla E."/>
            <person name="Klenk H.-P."/>
            <person name="Eisen J.A."/>
        </authorList>
    </citation>
    <scope>NUCLEOTIDE SEQUENCE [LARGE SCALE GENOMIC DNA]</scope>
    <source>
        <strain evidence="3">ATCC BAA-1237 / DSM 17374 / SPN1</strain>
    </source>
</reference>
<dbReference type="EMBL" id="CP002659">
    <property type="protein sequence ID" value="AEC02720.1"/>
    <property type="molecule type" value="Genomic_DNA"/>
</dbReference>
<keyword evidence="3" id="KW-1185">Reference proteome</keyword>
<dbReference type="Pfam" id="PF00874">
    <property type="entry name" value="PRD"/>
    <property type="match status" value="1"/>
</dbReference>
<name>F4GIV2_PARC1</name>
<sequence>MDITTRMDLLLDSGVLSARNYKVVKDVIAHFSRAHGVTLTEENGAGFITHLCIALERTGKGEAVQPLASEVLEESQSEPEYPRARFLVEDIVRFIPELPETEKDYLCVHVGVLLSKLQDS</sequence>